<evidence type="ECO:0000313" key="3">
    <source>
        <dbReference type="EMBL" id="EYF07372.1"/>
    </source>
</evidence>
<comment type="caution">
    <text evidence="3">The sequence shown here is derived from an EMBL/GenBank/DDBJ whole genome shotgun (WGS) entry which is preliminary data.</text>
</comment>
<protein>
    <submittedName>
        <fullName evidence="3">Uncharacterized protein</fullName>
    </submittedName>
</protein>
<gene>
    <name evidence="3" type="ORF">CAP_0125</name>
</gene>
<accession>A0A017TEM7</accession>
<sequence>MQPDVLQRVACGAHLASPRALFILAKLTLATVLLALNAGCGAISALTNPSAAWAISESTPMSVVVRRAEVANSTAEAVKRLLGETGIDEKSAWAPKTAIKQADAEAFLKQIGASPVYASAGGVPLRVVPAEIWADVLPSLCSEEGEYNSVIEAISADAGADYEKLIEQQEQLADLKAQIEANDKEADAEGKSDSDKAALEKKNEELEAQITKIEEGYETAREAFLAKISGEAAKASPKTKARIGGLLVNLKRAVADAKLANAVALMRYPLALPGMKDDIQTATKRIVADILEEQTGSRPDLSSFKPDVTLEGFTPKITLSGIPAEKLGDISIEDLLKQTVSRVTDYAGRVLDLTVYVSRSQSLLIFEEDLLDKILEGMSITPASGEGVGDDLAKVNITSGPAPKDAKAASATARKGTRSPGGLIATQCETHKPEKEVVASAPVEEEEAPAKDAKASKPAKETKPAVAASKPAKETKPAVAAGKPAKETKPAVAAGKPAASGGGETKPATFQASPPAADKPPCELWVTSGDQKICL</sequence>
<reference evidence="3 4" key="1">
    <citation type="submission" date="2013-05" db="EMBL/GenBank/DDBJ databases">
        <title>Genome assembly of Chondromyces apiculatus DSM 436.</title>
        <authorList>
            <person name="Sharma G."/>
            <person name="Khatri I."/>
            <person name="Kaur C."/>
            <person name="Mayilraj S."/>
            <person name="Subramanian S."/>
        </authorList>
    </citation>
    <scope>NUCLEOTIDE SEQUENCE [LARGE SCALE GENOMIC DNA]</scope>
    <source>
        <strain evidence="3 4">DSM 436</strain>
    </source>
</reference>
<organism evidence="3 4">
    <name type="scientific">Chondromyces apiculatus DSM 436</name>
    <dbReference type="NCBI Taxonomy" id="1192034"/>
    <lineage>
        <taxon>Bacteria</taxon>
        <taxon>Pseudomonadati</taxon>
        <taxon>Myxococcota</taxon>
        <taxon>Polyangia</taxon>
        <taxon>Polyangiales</taxon>
        <taxon>Polyangiaceae</taxon>
        <taxon>Chondromyces</taxon>
    </lineage>
</organism>
<dbReference type="Proteomes" id="UP000019678">
    <property type="component" value="Unassembled WGS sequence"/>
</dbReference>
<feature type="compositionally biased region" description="Basic and acidic residues" evidence="2">
    <location>
        <begin position="448"/>
        <end position="463"/>
    </location>
</feature>
<feature type="region of interest" description="Disordered" evidence="2">
    <location>
        <begin position="399"/>
        <end position="535"/>
    </location>
</feature>
<keyword evidence="1" id="KW-0175">Coiled coil</keyword>
<evidence type="ECO:0000256" key="1">
    <source>
        <dbReference type="SAM" id="Coils"/>
    </source>
</evidence>
<keyword evidence="4" id="KW-1185">Reference proteome</keyword>
<dbReference type="AlphaFoldDB" id="A0A017TEM7"/>
<evidence type="ECO:0000313" key="4">
    <source>
        <dbReference type="Proteomes" id="UP000019678"/>
    </source>
</evidence>
<proteinExistence type="predicted"/>
<dbReference type="EMBL" id="ASRX01000010">
    <property type="protein sequence ID" value="EYF07372.1"/>
    <property type="molecule type" value="Genomic_DNA"/>
</dbReference>
<dbReference type="OrthoDB" id="5506964at2"/>
<dbReference type="STRING" id="1192034.CAP_0125"/>
<name>A0A017TEM7_9BACT</name>
<feature type="compositionally biased region" description="Low complexity" evidence="2">
    <location>
        <begin position="399"/>
        <end position="414"/>
    </location>
</feature>
<feature type="coiled-coil region" evidence="1">
    <location>
        <begin position="162"/>
        <end position="223"/>
    </location>
</feature>
<dbReference type="RefSeq" id="WP_052374385.1">
    <property type="nucleotide sequence ID" value="NZ_ASRX01000010.1"/>
</dbReference>
<evidence type="ECO:0000256" key="2">
    <source>
        <dbReference type="SAM" id="MobiDB-lite"/>
    </source>
</evidence>